<organism evidence="2 3">
    <name type="scientific">Planococcus dechangensis</name>
    <dbReference type="NCBI Taxonomy" id="1176255"/>
    <lineage>
        <taxon>Bacteria</taxon>
        <taxon>Bacillati</taxon>
        <taxon>Bacillota</taxon>
        <taxon>Bacilli</taxon>
        <taxon>Bacillales</taxon>
        <taxon>Caryophanaceae</taxon>
        <taxon>Planococcus</taxon>
    </lineage>
</organism>
<protein>
    <submittedName>
        <fullName evidence="2">YozE family protein</fullName>
    </submittedName>
</protein>
<sequence>MITFRDWLLKFRGVDLPIGDLAVHAAYDKKFPNTRDYDVVHHYLIYEVKASTEVMMAFEAAYDYYKNSSSVYLRIIK</sequence>
<dbReference type="SUPFAM" id="SSF140652">
    <property type="entry name" value="YozE-like"/>
    <property type="match status" value="1"/>
</dbReference>
<dbReference type="Pfam" id="PF06855">
    <property type="entry name" value="YozE_SAM_like"/>
    <property type="match status" value="1"/>
</dbReference>
<dbReference type="Proteomes" id="UP001595932">
    <property type="component" value="Unassembled WGS sequence"/>
</dbReference>
<name>A0ABV9M8T6_9BACL</name>
<reference evidence="3" key="1">
    <citation type="journal article" date="2019" name="Int. J. Syst. Evol. Microbiol.">
        <title>The Global Catalogue of Microorganisms (GCM) 10K type strain sequencing project: providing services to taxonomists for standard genome sequencing and annotation.</title>
        <authorList>
            <consortium name="The Broad Institute Genomics Platform"/>
            <consortium name="The Broad Institute Genome Sequencing Center for Infectious Disease"/>
            <person name="Wu L."/>
            <person name="Ma J."/>
        </authorList>
    </citation>
    <scope>NUCLEOTIDE SEQUENCE [LARGE SCALE GENOMIC DNA]</scope>
    <source>
        <strain evidence="3">CGMCC 1.12151</strain>
    </source>
</reference>
<dbReference type="InterPro" id="IPR023089">
    <property type="entry name" value="YozE_SAM-like"/>
</dbReference>
<comment type="caution">
    <text evidence="2">The sequence shown here is derived from an EMBL/GenBank/DDBJ whole genome shotgun (WGS) entry which is preliminary data.</text>
</comment>
<keyword evidence="3" id="KW-1185">Reference proteome</keyword>
<evidence type="ECO:0000313" key="3">
    <source>
        <dbReference type="Proteomes" id="UP001595932"/>
    </source>
</evidence>
<evidence type="ECO:0000259" key="1">
    <source>
        <dbReference type="Pfam" id="PF06855"/>
    </source>
</evidence>
<dbReference type="InterPro" id="IPR036806">
    <property type="entry name" value="YozE_SAM-like_sf"/>
</dbReference>
<dbReference type="EMBL" id="JBHSGL010000005">
    <property type="protein sequence ID" value="MFC4712216.1"/>
    <property type="molecule type" value="Genomic_DNA"/>
</dbReference>
<evidence type="ECO:0000313" key="2">
    <source>
        <dbReference type="EMBL" id="MFC4712216.1"/>
    </source>
</evidence>
<dbReference type="RefSeq" id="WP_377277258.1">
    <property type="nucleotide sequence ID" value="NZ_JBHSGL010000005.1"/>
</dbReference>
<gene>
    <name evidence="2" type="ORF">ACFO5U_05090</name>
</gene>
<feature type="domain" description="YozE SAM-like" evidence="1">
    <location>
        <begin position="3"/>
        <end position="67"/>
    </location>
</feature>
<dbReference type="Gene3D" id="1.10.150.260">
    <property type="entry name" value="YozE SAM-like"/>
    <property type="match status" value="1"/>
</dbReference>
<accession>A0ABV9M8T6</accession>
<proteinExistence type="predicted"/>